<feature type="region of interest" description="Disordered" evidence="7">
    <location>
        <begin position="423"/>
        <end position="457"/>
    </location>
</feature>
<dbReference type="PANTHER" id="PTHR14464:SF4">
    <property type="entry name" value="EXONUCLEASE V"/>
    <property type="match status" value="1"/>
</dbReference>
<gene>
    <name evidence="8" type="ORF">Egran_05162</name>
</gene>
<feature type="compositionally biased region" description="Basic and acidic residues" evidence="7">
    <location>
        <begin position="111"/>
        <end position="124"/>
    </location>
</feature>
<feature type="region of interest" description="Disordered" evidence="7">
    <location>
        <begin position="315"/>
        <end position="341"/>
    </location>
</feature>
<name>A0A232LSE1_9EURO</name>
<reference evidence="8 9" key="1">
    <citation type="journal article" date="2015" name="Environ. Microbiol.">
        <title>Metagenome sequence of Elaphomyces granulatus from sporocarp tissue reveals Ascomycota ectomycorrhizal fingerprints of genome expansion and a Proteobacteria-rich microbiome.</title>
        <authorList>
            <person name="Quandt C.A."/>
            <person name="Kohler A."/>
            <person name="Hesse C.N."/>
            <person name="Sharpton T.J."/>
            <person name="Martin F."/>
            <person name="Spatafora J.W."/>
        </authorList>
    </citation>
    <scope>NUCLEOTIDE SEQUENCE [LARGE SCALE GENOMIC DNA]</scope>
    <source>
        <strain evidence="8 9">OSC145934</strain>
    </source>
</reference>
<comment type="subunit">
    <text evidence="3">Monomer.</text>
</comment>
<feature type="region of interest" description="Disordered" evidence="7">
    <location>
        <begin position="1"/>
        <end position="24"/>
    </location>
</feature>
<dbReference type="PANTHER" id="PTHR14464">
    <property type="entry name" value="EXONUCLEASE V"/>
    <property type="match status" value="1"/>
</dbReference>
<keyword evidence="4" id="KW-0004">4Fe-4S</keyword>
<accession>A0A232LSE1</accession>
<dbReference type="GO" id="GO:0051539">
    <property type="term" value="F:4 iron, 4 sulfur cluster binding"/>
    <property type="evidence" value="ECO:0007669"/>
    <property type="project" value="UniProtKB-KW"/>
</dbReference>
<evidence type="ECO:0000313" key="9">
    <source>
        <dbReference type="Proteomes" id="UP000243515"/>
    </source>
</evidence>
<keyword evidence="9" id="KW-1185">Reference proteome</keyword>
<evidence type="ECO:0000256" key="7">
    <source>
        <dbReference type="SAM" id="MobiDB-lite"/>
    </source>
</evidence>
<comment type="cofactor">
    <cofactor evidence="1">
        <name>[4Fe-4S] cluster</name>
        <dbReference type="ChEBI" id="CHEBI:49883"/>
    </cofactor>
</comment>
<feature type="region of interest" description="Disordered" evidence="7">
    <location>
        <begin position="618"/>
        <end position="642"/>
    </location>
</feature>
<keyword evidence="4" id="KW-0408">Iron</keyword>
<dbReference type="EMBL" id="NPHW01005131">
    <property type="protein sequence ID" value="OXV07080.1"/>
    <property type="molecule type" value="Genomic_DNA"/>
</dbReference>
<keyword evidence="4" id="KW-0411">Iron-sulfur</keyword>
<proteinExistence type="inferred from homology"/>
<dbReference type="InterPro" id="IPR019190">
    <property type="entry name" value="EXOV"/>
</dbReference>
<dbReference type="GO" id="GO:0005634">
    <property type="term" value="C:nucleus"/>
    <property type="evidence" value="ECO:0007669"/>
    <property type="project" value="TreeGrafter"/>
</dbReference>
<feature type="compositionally biased region" description="Polar residues" evidence="7">
    <location>
        <begin position="89"/>
        <end position="109"/>
    </location>
</feature>
<dbReference type="GO" id="GO:0005739">
    <property type="term" value="C:mitochondrion"/>
    <property type="evidence" value="ECO:0007669"/>
    <property type="project" value="TreeGrafter"/>
</dbReference>
<keyword evidence="6" id="KW-0378">Hydrolase</keyword>
<evidence type="ECO:0000256" key="4">
    <source>
        <dbReference type="ARBA" id="ARBA00022485"/>
    </source>
</evidence>
<evidence type="ECO:0000256" key="2">
    <source>
        <dbReference type="ARBA" id="ARBA00009797"/>
    </source>
</evidence>
<protein>
    <recommendedName>
        <fullName evidence="10">Defects in morphology protein 1</fullName>
    </recommendedName>
</protein>
<keyword evidence="4" id="KW-0479">Metal-binding</keyword>
<sequence length="642" mass="71438">MYPQIVQKDDEHSDYGSDFTPEEEGLLSELLTKVEANHVSTRPPPAAAPVVVPTPRPLVISDIEDYAVLPTLNGVSAPKAPLPHKKELPTSQVTGSTSGSKTVEHPNSTEGRQRELERQEDRERAWAADAAAAATPQVPQASQALRRTPAQQAMTRSPLDQFRKPPNKSFSVSDLISPAWCELQYWYTLTKLGRKRRTPAMKHGTAVHKVLEREIYETVPVEITTREDGWALRIWNVIEGLRMLREGGMTRELEVWGLIDGQIVTGVIDELSIECPDRELEASAEEFYKNAKGADHYQMPITEYLLSPSGGGGKRLEDLAQEGRDEDEASTADPVGPPPMQRFYITDVKTRASRSMPTVSSSGFRPTLFQLQMYYHMLNRLTTSEDITIEILAKRYKLDPYRTFTKAFVVEVGNLNERYFDAMSSQESDSEDNRDTTGASSPNKATSSSRLPPSQCEEETTSILFAHNHLSSLWDLMKDQLRLTFLPPEATPTDQPVASSIPAHSQPTLLEPYPTIVSPLLTAKYLYSATTPTADNADNADNLPSTNTEPNFDVLGSRSVLFSPAALTAYISDQMRWWRGQRPPRGVDTVDAWKCRSCDFRDECSWREERGLRFSSEERKCSDGVEAATPIEAPAAAAATTA</sequence>
<keyword evidence="6" id="KW-0269">Exonuclease</keyword>
<feature type="region of interest" description="Disordered" evidence="7">
    <location>
        <begin position="77"/>
        <end position="124"/>
    </location>
</feature>
<evidence type="ECO:0000256" key="6">
    <source>
        <dbReference type="ARBA" id="ARBA00022839"/>
    </source>
</evidence>
<comment type="similarity">
    <text evidence="2">Belongs to the EXO5 family.</text>
</comment>
<dbReference type="AlphaFoldDB" id="A0A232LSE1"/>
<dbReference type="Proteomes" id="UP000243515">
    <property type="component" value="Unassembled WGS sequence"/>
</dbReference>
<organism evidence="8 9">
    <name type="scientific">Elaphomyces granulatus</name>
    <dbReference type="NCBI Taxonomy" id="519963"/>
    <lineage>
        <taxon>Eukaryota</taxon>
        <taxon>Fungi</taxon>
        <taxon>Dikarya</taxon>
        <taxon>Ascomycota</taxon>
        <taxon>Pezizomycotina</taxon>
        <taxon>Eurotiomycetes</taxon>
        <taxon>Eurotiomycetidae</taxon>
        <taxon>Eurotiales</taxon>
        <taxon>Elaphomycetaceae</taxon>
        <taxon>Elaphomyces</taxon>
    </lineage>
</organism>
<comment type="caution">
    <text evidence="8">The sequence shown here is derived from an EMBL/GenBank/DDBJ whole genome shotgun (WGS) entry which is preliminary data.</text>
</comment>
<feature type="compositionally biased region" description="Low complexity" evidence="7">
    <location>
        <begin position="626"/>
        <end position="642"/>
    </location>
</feature>
<evidence type="ECO:0000256" key="3">
    <source>
        <dbReference type="ARBA" id="ARBA00011245"/>
    </source>
</evidence>
<keyword evidence="5" id="KW-0540">Nuclease</keyword>
<evidence type="ECO:0008006" key="10">
    <source>
        <dbReference type="Google" id="ProtNLM"/>
    </source>
</evidence>
<evidence type="ECO:0000313" key="8">
    <source>
        <dbReference type="EMBL" id="OXV07080.1"/>
    </source>
</evidence>
<dbReference type="Pfam" id="PF09810">
    <property type="entry name" value="Exo5"/>
    <property type="match status" value="1"/>
</dbReference>
<dbReference type="OrthoDB" id="354769at2759"/>
<dbReference type="GO" id="GO:0045145">
    <property type="term" value="F:single-stranded DNA 5'-3' DNA exonuclease activity"/>
    <property type="evidence" value="ECO:0007669"/>
    <property type="project" value="InterPro"/>
</dbReference>
<dbReference type="GO" id="GO:0036297">
    <property type="term" value="P:interstrand cross-link repair"/>
    <property type="evidence" value="ECO:0007669"/>
    <property type="project" value="TreeGrafter"/>
</dbReference>
<feature type="compositionally biased region" description="Polar residues" evidence="7">
    <location>
        <begin position="436"/>
        <end position="452"/>
    </location>
</feature>
<evidence type="ECO:0000256" key="5">
    <source>
        <dbReference type="ARBA" id="ARBA00022722"/>
    </source>
</evidence>
<evidence type="ECO:0000256" key="1">
    <source>
        <dbReference type="ARBA" id="ARBA00001966"/>
    </source>
</evidence>